<dbReference type="Gene3D" id="3.20.20.140">
    <property type="entry name" value="Metal-dependent hydrolases"/>
    <property type="match status" value="1"/>
</dbReference>
<dbReference type="InterPro" id="IPR011059">
    <property type="entry name" value="Metal-dep_hydrolase_composite"/>
</dbReference>
<dbReference type="Proteomes" id="UP000612956">
    <property type="component" value="Unassembled WGS sequence"/>
</dbReference>
<dbReference type="InterPro" id="IPR032466">
    <property type="entry name" value="Metal_Hydrolase"/>
</dbReference>
<dbReference type="SUPFAM" id="SSF51338">
    <property type="entry name" value="Composite domain of metallo-dependent hydrolases"/>
    <property type="match status" value="1"/>
</dbReference>
<organism evidence="3 4">
    <name type="scientific">Nocardia camponoti</name>
    <dbReference type="NCBI Taxonomy" id="1616106"/>
    <lineage>
        <taxon>Bacteria</taxon>
        <taxon>Bacillati</taxon>
        <taxon>Actinomycetota</taxon>
        <taxon>Actinomycetes</taxon>
        <taxon>Mycobacteriales</taxon>
        <taxon>Nocardiaceae</taxon>
        <taxon>Nocardia</taxon>
    </lineage>
</organism>
<dbReference type="InterPro" id="IPR006680">
    <property type="entry name" value="Amidohydro-rel"/>
</dbReference>
<dbReference type="InterPro" id="IPR050287">
    <property type="entry name" value="MTA/SAH_deaminase"/>
</dbReference>
<sequence>MEIFVNGLFVPVHDGAEPYRGYLIAADGVVVDTGAGTPDIPAQATVVDLAGKLVVPGFVSAHSHLWQSVFRGIADGCSTYGWIAQLHQRFGARFTEADMYAFTMHGGRDLLRHGITTVCNHTHNFGSGAEGQWRAALDLPMRTVYAHSPTHSATAAERLAGIEWFQETTATVDDQRILARSYNTTWPMSAPEMRKESALLAEYGIGQHLHYLEDPTVIERQRAEFPLLLDTGRVTSDTVFAHFIHTTPEIVAEAGKRGAAMVWNPLSNGRLGSGIPDIAAYQAAGVRVGLGVDGQASADVADPFQNMRTGLYLLRGLAKNAGVLSSRDILRMHTLGSAEALGVASRVGSLEPGKFADFVVLDPDRPSTGPLADDVYAHTVLALSAANVVDVRVGGHSVSTGLFDTPDTGDAHERVARLRAAL</sequence>
<evidence type="ECO:0000313" key="4">
    <source>
        <dbReference type="Proteomes" id="UP000612956"/>
    </source>
</evidence>
<dbReference type="Pfam" id="PF01979">
    <property type="entry name" value="Amidohydro_1"/>
    <property type="match status" value="1"/>
</dbReference>
<dbReference type="SUPFAM" id="SSF51556">
    <property type="entry name" value="Metallo-dependent hydrolases"/>
    <property type="match status" value="1"/>
</dbReference>
<dbReference type="PANTHER" id="PTHR43794:SF11">
    <property type="entry name" value="AMIDOHYDROLASE-RELATED DOMAIN-CONTAINING PROTEIN"/>
    <property type="match status" value="1"/>
</dbReference>
<keyword evidence="1" id="KW-0378">Hydrolase</keyword>
<dbReference type="AlphaFoldDB" id="A0A917QH21"/>
<keyword evidence="4" id="KW-1185">Reference proteome</keyword>
<feature type="domain" description="Amidohydrolase-related" evidence="2">
    <location>
        <begin position="53"/>
        <end position="398"/>
    </location>
</feature>
<accession>A0A917QH21</accession>
<reference evidence="3" key="2">
    <citation type="submission" date="2020-09" db="EMBL/GenBank/DDBJ databases">
        <authorList>
            <person name="Sun Q."/>
            <person name="Zhou Y."/>
        </authorList>
    </citation>
    <scope>NUCLEOTIDE SEQUENCE</scope>
    <source>
        <strain evidence="3">CGMCC 4.7278</strain>
    </source>
</reference>
<proteinExistence type="predicted"/>
<dbReference type="GO" id="GO:0016810">
    <property type="term" value="F:hydrolase activity, acting on carbon-nitrogen (but not peptide) bonds"/>
    <property type="evidence" value="ECO:0007669"/>
    <property type="project" value="InterPro"/>
</dbReference>
<dbReference type="EMBL" id="BMMW01000002">
    <property type="protein sequence ID" value="GGK48626.1"/>
    <property type="molecule type" value="Genomic_DNA"/>
</dbReference>
<reference evidence="3" key="1">
    <citation type="journal article" date="2014" name="Int. J. Syst. Evol. Microbiol.">
        <title>Complete genome sequence of Corynebacterium casei LMG S-19264T (=DSM 44701T), isolated from a smear-ripened cheese.</title>
        <authorList>
            <consortium name="US DOE Joint Genome Institute (JGI-PGF)"/>
            <person name="Walter F."/>
            <person name="Albersmeier A."/>
            <person name="Kalinowski J."/>
            <person name="Ruckert C."/>
        </authorList>
    </citation>
    <scope>NUCLEOTIDE SEQUENCE</scope>
    <source>
        <strain evidence="3">CGMCC 4.7278</strain>
    </source>
</reference>
<comment type="caution">
    <text evidence="3">The sequence shown here is derived from an EMBL/GenBank/DDBJ whole genome shotgun (WGS) entry which is preliminary data.</text>
</comment>
<dbReference type="Gene3D" id="2.30.40.10">
    <property type="entry name" value="Urease, subunit C, domain 1"/>
    <property type="match status" value="1"/>
</dbReference>
<dbReference type="PANTHER" id="PTHR43794">
    <property type="entry name" value="AMINOHYDROLASE SSNA-RELATED"/>
    <property type="match status" value="1"/>
</dbReference>
<evidence type="ECO:0000259" key="2">
    <source>
        <dbReference type="Pfam" id="PF01979"/>
    </source>
</evidence>
<name>A0A917QH21_9NOCA</name>
<protein>
    <submittedName>
        <fullName evidence="3">8-oxoguanine deaminase</fullName>
    </submittedName>
</protein>
<evidence type="ECO:0000256" key="1">
    <source>
        <dbReference type="ARBA" id="ARBA00022801"/>
    </source>
</evidence>
<gene>
    <name evidence="3" type="ORF">GCM10011591_20050</name>
</gene>
<evidence type="ECO:0000313" key="3">
    <source>
        <dbReference type="EMBL" id="GGK48626.1"/>
    </source>
</evidence>